<dbReference type="Proteomes" id="UP000887568">
    <property type="component" value="Unplaced"/>
</dbReference>
<sequence length="1301" mass="144980">MEVMQGGIRVFLIRILLTLTSTTDAMSQCRKDWSQYGTQCFYVNTQHLNYANAKAHCESYGGGSTIASISDSGVNGHIQSLISGVSSSTAYIAFHDIDSDGTWIWEDGASVSYTNWNSNEPNGDYTKNCAGMYKSSGRWDDFSCTSEIASVCRTIIQYTATTTGCPCSFDATRNDCACCYTGGCHCGADYPDRCVACGGDCTSDDAEPLEEWTLVFKHIRSSGINVRELWQGSGTYNDGSDTAQIVTSTSNHYKGSAANSYDTNQIQYVKFAFYTSGGSEVMSMTFDTANTDKNSWYSIDRLLYAPYSDIYTAGKGYFSMDGHYDARRCFFVESYYNGCEGDAGWVMVKDTGYSGPCTYDNYYSYPFFTYNTASTLQAFQSGHFAFPEIMAILYKYYDTSTNTGICDDNWHLGYNGRSCYRAVDSTVTWQDALDACRGLRSDADLASIGTADENAFVLTVSRRTLSHNEYWIGLNDFAVEGTWEWSDGTKSSYTNWYSSEPNDSGGQEHCAVIRWSTDGTWNDANCANSKRYICEYPLIAISCADWKRRGYSNSGDYTIDPDGPGFGNDPFKIYCDMTSDGNTGITVINHNQEMRQWVKGYEGARSYVRSLSYSPVSVSQAAALADVSGECYQHIKFECYGSTMSTGYYTAWYDRDGNMETYWGGAPSSTSLCACGYEGNCDGGYSRCNCEVNDYTWRVDEGLLTDKADLPVTEIRVGDTGNGDEQAYYTIGPMYCKSDESFVLTGRTDFVLTMNSVISQNNEETIDDTTIAECANECVARTSFLCLAFEYKFETAKCHLNTVTDETRTLSYSSNTAFFRRTFDRQENPNRESNSCPSGWAEYNSHCYYASTSKKTWYAAELHCETEGGGTLVSVDDDAEHEFLTKIGRWANPSEEYFWIGINDIENEGSWVNVDQSDATYNRWKSGEPNGDLIENGALMSVYTNYDWIDVGVHGSYQFFCETAIGASAIAAPTTHPLCPSGWLYDDSSCYSFSGGATSWDNARTSCASSNADLVIIDSDREWNFLLNQWRYRYSTERFWIGLTDSANEGEFLWIHKDSFSLNASTWESGSPDNAGSNEDCVEFSNYQKLNDADCGTSLYYICEDHLYPVSSPENLNVEAKSTRAVEITWDATPLSGSMDLDITGHRIYYWISDQMNSTLANVSLEGASVRRYVLTSLTPGTNYEFTIAAYTDQGEGPSADPPVTAMTQSAVIRTDTQRLKVYVVQRGQRLRQHSMSDLQMATFTQCTTACTADQNCLSVNYHEKSRSALKTCELNADTHTDNAGDMEIDREYTYASVEGY</sequence>
<evidence type="ECO:0000259" key="3">
    <source>
        <dbReference type="PROSITE" id="PS50041"/>
    </source>
</evidence>
<dbReference type="Pfam" id="PF00041">
    <property type="entry name" value="fn3"/>
    <property type="match status" value="1"/>
</dbReference>
<dbReference type="CDD" id="cd00063">
    <property type="entry name" value="FN3"/>
    <property type="match status" value="1"/>
</dbReference>
<dbReference type="SUPFAM" id="SSF49265">
    <property type="entry name" value="Fibronectin type III"/>
    <property type="match status" value="1"/>
</dbReference>
<evidence type="ECO:0008006" key="9">
    <source>
        <dbReference type="Google" id="ProtNLM"/>
    </source>
</evidence>
<keyword evidence="8" id="KW-1185">Reference proteome</keyword>
<dbReference type="SMART" id="SM00473">
    <property type="entry name" value="PAN_AP"/>
    <property type="match status" value="2"/>
</dbReference>
<name>A0A914B4M5_PATMI</name>
<dbReference type="InterPro" id="IPR016187">
    <property type="entry name" value="CTDL_fold"/>
</dbReference>
<feature type="domain" description="Fibronectin type-III" evidence="4">
    <location>
        <begin position="1112"/>
        <end position="1211"/>
    </location>
</feature>
<dbReference type="CDD" id="cd00037">
    <property type="entry name" value="CLECT"/>
    <property type="match status" value="2"/>
</dbReference>
<dbReference type="Gene3D" id="2.60.120.1000">
    <property type="match status" value="1"/>
</dbReference>
<dbReference type="GeneID" id="119739853"/>
<feature type="domain" description="C-type lectin" evidence="3">
    <location>
        <begin position="986"/>
        <end position="1104"/>
    </location>
</feature>
<dbReference type="Gene3D" id="2.60.40.10">
    <property type="entry name" value="Immunoglobulins"/>
    <property type="match status" value="1"/>
</dbReference>
<feature type="domain" description="Apple" evidence="5">
    <location>
        <begin position="736"/>
        <end position="823"/>
    </location>
</feature>
<feature type="domain" description="C-type lectin" evidence="3">
    <location>
        <begin position="843"/>
        <end position="962"/>
    </location>
</feature>
<feature type="chain" id="PRO_5037035207" description="Macrophage mannose receptor 1-like" evidence="2">
    <location>
        <begin position="26"/>
        <end position="1301"/>
    </location>
</feature>
<dbReference type="InterPro" id="IPR036116">
    <property type="entry name" value="FN3_sf"/>
</dbReference>
<accession>A0A914B4M5</accession>
<dbReference type="SMART" id="SM00034">
    <property type="entry name" value="CLECT"/>
    <property type="match status" value="4"/>
</dbReference>
<reference evidence="7" key="1">
    <citation type="submission" date="2022-11" db="UniProtKB">
        <authorList>
            <consortium name="EnsemblMetazoa"/>
        </authorList>
    </citation>
    <scope>IDENTIFICATION</scope>
</reference>
<dbReference type="Pfam" id="PF00024">
    <property type="entry name" value="PAN_1"/>
    <property type="match status" value="2"/>
</dbReference>
<dbReference type="PANTHER" id="PTHR22803">
    <property type="entry name" value="MANNOSE, PHOSPHOLIPASE, LECTIN RECEPTOR RELATED"/>
    <property type="match status" value="1"/>
</dbReference>
<dbReference type="Gene3D" id="3.10.100.10">
    <property type="entry name" value="Mannose-Binding Protein A, subunit A"/>
    <property type="match status" value="4"/>
</dbReference>
<evidence type="ECO:0000259" key="4">
    <source>
        <dbReference type="PROSITE" id="PS50853"/>
    </source>
</evidence>
<dbReference type="InterPro" id="IPR002181">
    <property type="entry name" value="Fibrinogen_a/b/g_C_dom"/>
</dbReference>
<feature type="signal peptide" evidence="2">
    <location>
        <begin position="1"/>
        <end position="25"/>
    </location>
</feature>
<feature type="domain" description="C-type lectin" evidence="3">
    <location>
        <begin position="36"/>
        <end position="153"/>
    </location>
</feature>
<dbReference type="SUPFAM" id="SSF57414">
    <property type="entry name" value="Hairpin loop containing domain-like"/>
    <property type="match status" value="2"/>
</dbReference>
<feature type="domain" description="C-type lectin" evidence="3">
    <location>
        <begin position="415"/>
        <end position="535"/>
    </location>
</feature>
<dbReference type="InterPro" id="IPR036056">
    <property type="entry name" value="Fibrinogen-like_C"/>
</dbReference>
<dbReference type="InterPro" id="IPR016186">
    <property type="entry name" value="C-type_lectin-like/link_sf"/>
</dbReference>
<evidence type="ECO:0000256" key="2">
    <source>
        <dbReference type="SAM" id="SignalP"/>
    </source>
</evidence>
<dbReference type="EnsemblMetazoa" id="XM_038214961.1">
    <property type="protein sequence ID" value="XP_038070889.1"/>
    <property type="gene ID" value="LOC119739853"/>
</dbReference>
<keyword evidence="1" id="KW-1015">Disulfide bond</keyword>
<dbReference type="InterPro" id="IPR013783">
    <property type="entry name" value="Ig-like_fold"/>
</dbReference>
<dbReference type="PROSITE" id="PS50041">
    <property type="entry name" value="C_TYPE_LECTIN_2"/>
    <property type="match status" value="4"/>
</dbReference>
<dbReference type="InterPro" id="IPR050111">
    <property type="entry name" value="C-type_lectin/snaclec_domain"/>
</dbReference>
<feature type="domain" description="Fibrinogen C-terminal" evidence="6">
    <location>
        <begin position="534"/>
        <end position="590"/>
    </location>
</feature>
<evidence type="ECO:0000259" key="5">
    <source>
        <dbReference type="PROSITE" id="PS50948"/>
    </source>
</evidence>
<dbReference type="RefSeq" id="XP_038070889.1">
    <property type="nucleotide sequence ID" value="XM_038214961.1"/>
</dbReference>
<dbReference type="SUPFAM" id="SSF56436">
    <property type="entry name" value="C-type lectin-like"/>
    <property type="match status" value="4"/>
</dbReference>
<dbReference type="InterPro" id="IPR003961">
    <property type="entry name" value="FN3_dom"/>
</dbReference>
<organism evidence="7 8">
    <name type="scientific">Patiria miniata</name>
    <name type="common">Bat star</name>
    <name type="synonym">Asterina miniata</name>
    <dbReference type="NCBI Taxonomy" id="46514"/>
    <lineage>
        <taxon>Eukaryota</taxon>
        <taxon>Metazoa</taxon>
        <taxon>Echinodermata</taxon>
        <taxon>Eleutherozoa</taxon>
        <taxon>Asterozoa</taxon>
        <taxon>Asteroidea</taxon>
        <taxon>Valvatacea</taxon>
        <taxon>Valvatida</taxon>
        <taxon>Asterinidae</taxon>
        <taxon>Patiria</taxon>
    </lineage>
</organism>
<dbReference type="InterPro" id="IPR001304">
    <property type="entry name" value="C-type_lectin-like"/>
</dbReference>
<dbReference type="SMART" id="SM00060">
    <property type="entry name" value="FN3"/>
    <property type="match status" value="1"/>
</dbReference>
<dbReference type="OMA" id="QCFYVNT"/>
<dbReference type="Pfam" id="PF00059">
    <property type="entry name" value="Lectin_C"/>
    <property type="match status" value="4"/>
</dbReference>
<dbReference type="OrthoDB" id="26719at2759"/>
<dbReference type="PROSITE" id="PS00615">
    <property type="entry name" value="C_TYPE_LECTIN_1"/>
    <property type="match status" value="3"/>
</dbReference>
<dbReference type="InterPro" id="IPR018378">
    <property type="entry name" value="C-type_lectin_CS"/>
</dbReference>
<dbReference type="PROSITE" id="PS50948">
    <property type="entry name" value="PAN"/>
    <property type="match status" value="2"/>
</dbReference>
<dbReference type="NCBIfam" id="NF040941">
    <property type="entry name" value="GGGWT_bact"/>
    <property type="match status" value="1"/>
</dbReference>
<feature type="domain" description="Apple" evidence="5">
    <location>
        <begin position="1217"/>
        <end position="1300"/>
    </location>
</feature>
<keyword evidence="2" id="KW-0732">Signal</keyword>
<dbReference type="SUPFAM" id="SSF56496">
    <property type="entry name" value="Fibrinogen C-terminal domain-like"/>
    <property type="match status" value="1"/>
</dbReference>
<evidence type="ECO:0000313" key="7">
    <source>
        <dbReference type="EnsemblMetazoa" id="XP_038070889.1"/>
    </source>
</evidence>
<dbReference type="PRINTS" id="PR01504">
    <property type="entry name" value="PNCREATITSAP"/>
</dbReference>
<evidence type="ECO:0000313" key="8">
    <source>
        <dbReference type="Proteomes" id="UP000887568"/>
    </source>
</evidence>
<protein>
    <recommendedName>
        <fullName evidence="9">Macrophage mannose receptor 1-like</fullName>
    </recommendedName>
</protein>
<evidence type="ECO:0000256" key="1">
    <source>
        <dbReference type="ARBA" id="ARBA00023157"/>
    </source>
</evidence>
<dbReference type="Gene3D" id="3.50.4.10">
    <property type="entry name" value="Hepatocyte Growth Factor"/>
    <property type="match status" value="1"/>
</dbReference>
<dbReference type="PROSITE" id="PS51406">
    <property type="entry name" value="FIBRINOGEN_C_2"/>
    <property type="match status" value="1"/>
</dbReference>
<evidence type="ECO:0000259" key="6">
    <source>
        <dbReference type="PROSITE" id="PS51406"/>
    </source>
</evidence>
<dbReference type="PROSITE" id="PS50853">
    <property type="entry name" value="FN3"/>
    <property type="match status" value="1"/>
</dbReference>
<proteinExistence type="predicted"/>
<dbReference type="InterPro" id="IPR003609">
    <property type="entry name" value="Pan_app"/>
</dbReference>